<sequence length="822" mass="87611">MDVDSAVNLSSPAEATVKPVTAACYDNNLVNSQGMFLGDQPLRFALPLLLVQVSLILLLSAAAHRLVLRRLGQSRFVTHMLVGVLLGPSVLGRSFPNLRGSLFSERGTYILESISLVALILFLFSMGVKTDMSLLRRPSARAVAVGLAGSVVPLAVTLPVFHVLQPSLPDDLRGSSLITELAVRLSLSSFPVVADALAELDLLNSDLGRIALTASLITDVTSWFLRACFAAAYLATEANSSPAFTAKILASFAAFVLFVAFVARPAGRYIAFKRTPAGDMLSEGSFVVVVIAALLSALVTDVIGFKYMIGPMMLGLALPGGMPIGATMTERLDSFFIALFLPVYMALAGYRTDFSELGLFHVESESEKWCALELFVALCVAGKMVGCVAAGLFFAMPIGEATALALMLNIRGIVEVAAINNWGDTMKATAEHYSTLTLSMVLITAVATPLIKLLYDPTGRFARAKRRTMEALRPNAELRVLCCLYTEDHAAPLIDLLDASGASRDYPLSLIVLHLTELVGRAASVLKPHKKSSSSSASASSSSSDRIVNAFRHLEQQAAAGAVSVSPYVAQSPFSSMHQDVCSLAHGRKANLILLPFHKSSDGARSTANNAIRAANRGVLDHAPCSVAILVDHGLASGSAACATMTGGRSSSMLQRVALYFLGGPDDREALAYAARMPPDGNGAAGGVSLTVVRFKLRNWVGMGGRDEARDEEALQEFWQRYRENERVVYVEKTVEDGEGTASVVRSMSDKFDLLIVGRRGEDRDVEGSALTSGLSEWSECPELGVLGDMLASAEFASKVSILVIQQQAAAAAADADQQDQY</sequence>
<dbReference type="OMA" id="FASRMAN"/>
<reference evidence="18" key="3">
    <citation type="submission" date="2018-08" db="UniProtKB">
        <authorList>
            <consortium name="EnsemblPlants"/>
        </authorList>
    </citation>
    <scope>IDENTIFICATION</scope>
    <source>
        <strain evidence="18">cv. Bd21</strain>
    </source>
</reference>
<dbReference type="GO" id="GO:0016020">
    <property type="term" value="C:membrane"/>
    <property type="evidence" value="ECO:0007669"/>
    <property type="project" value="UniProtKB-SubCell"/>
</dbReference>
<evidence type="ECO:0000256" key="13">
    <source>
        <dbReference type="SAM" id="Phobius"/>
    </source>
</evidence>
<feature type="transmembrane region" description="Helical" evidence="13">
    <location>
        <begin position="284"/>
        <end position="303"/>
    </location>
</feature>
<evidence type="ECO:0000256" key="8">
    <source>
        <dbReference type="ARBA" id="ARBA00022958"/>
    </source>
</evidence>
<dbReference type="RefSeq" id="XP_003577151.3">
    <property type="nucleotide sequence ID" value="XM_003577103.3"/>
</dbReference>
<keyword evidence="6 13" id="KW-0812">Transmembrane</keyword>
<evidence type="ECO:0000256" key="11">
    <source>
        <dbReference type="ARBA" id="ARBA00023136"/>
    </source>
</evidence>
<keyword evidence="4" id="KW-0813">Transport</keyword>
<feature type="transmembrane region" description="Helical" evidence="13">
    <location>
        <begin position="76"/>
        <end position="95"/>
    </location>
</feature>
<dbReference type="OrthoDB" id="749367at2759"/>
<evidence type="ECO:0000259" key="15">
    <source>
        <dbReference type="Pfam" id="PF23256"/>
    </source>
</evidence>
<dbReference type="HOGENOM" id="CLU_005126_6_2_1"/>
<keyword evidence="7" id="KW-0809">Transit peptide</keyword>
<dbReference type="GO" id="GO:0098662">
    <property type="term" value="P:inorganic cation transmembrane transport"/>
    <property type="evidence" value="ECO:0000318"/>
    <property type="project" value="GO_Central"/>
</dbReference>
<keyword evidence="11 13" id="KW-0472">Membrane</keyword>
<evidence type="ECO:0000256" key="5">
    <source>
        <dbReference type="ARBA" id="ARBA00022538"/>
    </source>
</evidence>
<reference evidence="17 18" key="1">
    <citation type="journal article" date="2010" name="Nature">
        <title>Genome sequencing and analysis of the model grass Brachypodium distachyon.</title>
        <authorList>
            <consortium name="International Brachypodium Initiative"/>
        </authorList>
    </citation>
    <scope>NUCLEOTIDE SEQUENCE [LARGE SCALE GENOMIC DNA]</scope>
    <source>
        <strain evidence="17">Bd21</strain>
        <strain evidence="18">cv. Bd21</strain>
    </source>
</reference>
<dbReference type="GO" id="GO:1902600">
    <property type="term" value="P:proton transmembrane transport"/>
    <property type="evidence" value="ECO:0007669"/>
    <property type="project" value="InterPro"/>
</dbReference>
<dbReference type="GO" id="GO:0009941">
    <property type="term" value="C:chloroplast envelope"/>
    <property type="evidence" value="ECO:0007669"/>
    <property type="project" value="UniProtKB-SubCell"/>
</dbReference>
<dbReference type="Pfam" id="PF23256">
    <property type="entry name" value="CHX17_2nd"/>
    <property type="match status" value="1"/>
</dbReference>
<dbReference type="InterPro" id="IPR006153">
    <property type="entry name" value="Cation/H_exchanger_TM"/>
</dbReference>
<keyword evidence="5" id="KW-0633">Potassium transport</keyword>
<dbReference type="EnsemblPlants" id="KQJ92607">
    <property type="protein sequence ID" value="KQJ92607"/>
    <property type="gene ID" value="BRADI_4g44740v3"/>
</dbReference>
<feature type="transmembrane region" description="Helical" evidence="13">
    <location>
        <begin position="435"/>
        <end position="455"/>
    </location>
</feature>
<dbReference type="GO" id="GO:0012505">
    <property type="term" value="C:endomembrane system"/>
    <property type="evidence" value="ECO:0000318"/>
    <property type="project" value="GO_Central"/>
</dbReference>
<evidence type="ECO:0000256" key="7">
    <source>
        <dbReference type="ARBA" id="ARBA00022946"/>
    </source>
</evidence>
<accession>I1IV48</accession>
<dbReference type="AlphaFoldDB" id="I1IV48"/>
<dbReference type="InterPro" id="IPR038770">
    <property type="entry name" value="Na+/solute_symporter_sf"/>
</dbReference>
<dbReference type="EMBL" id="CM000883">
    <property type="protein sequence ID" value="KQJ92607.1"/>
    <property type="molecule type" value="Genomic_DNA"/>
</dbReference>
<evidence type="ECO:0000313" key="19">
    <source>
        <dbReference type="Proteomes" id="UP000008810"/>
    </source>
</evidence>
<evidence type="ECO:0000313" key="17">
    <source>
        <dbReference type="EMBL" id="KQJ92607.1"/>
    </source>
</evidence>
<feature type="transmembrane region" description="Helical" evidence="13">
    <location>
        <begin position="244"/>
        <end position="263"/>
    </location>
</feature>
<evidence type="ECO:0000256" key="10">
    <source>
        <dbReference type="ARBA" id="ARBA00023065"/>
    </source>
</evidence>
<reference evidence="17" key="2">
    <citation type="submission" date="2017-06" db="EMBL/GenBank/DDBJ databases">
        <title>WGS assembly of Brachypodium distachyon.</title>
        <authorList>
            <consortium name="The International Brachypodium Initiative"/>
            <person name="Lucas S."/>
            <person name="Harmon-Smith M."/>
            <person name="Lail K."/>
            <person name="Tice H."/>
            <person name="Grimwood J."/>
            <person name="Bruce D."/>
            <person name="Barry K."/>
            <person name="Shu S."/>
            <person name="Lindquist E."/>
            <person name="Wang M."/>
            <person name="Pitluck S."/>
            <person name="Vogel J.P."/>
            <person name="Garvin D.F."/>
            <person name="Mockler T.C."/>
            <person name="Schmutz J."/>
            <person name="Rokhsar D."/>
            <person name="Bevan M.W."/>
        </authorList>
    </citation>
    <scope>NUCLEOTIDE SEQUENCE</scope>
    <source>
        <strain evidence="17">Bd21</strain>
    </source>
</reference>
<evidence type="ECO:0000256" key="3">
    <source>
        <dbReference type="ARBA" id="ARBA00004141"/>
    </source>
</evidence>
<keyword evidence="9 13" id="KW-1133">Transmembrane helix</keyword>
<dbReference type="eggNOG" id="KOG1650">
    <property type="taxonomic scope" value="Eukaryota"/>
</dbReference>
<feature type="transmembrane region" description="Helical" evidence="13">
    <location>
        <begin position="335"/>
        <end position="352"/>
    </location>
</feature>
<comment type="function">
    <text evidence="1">May function as sodium-coupled metabolite transporter across the chloroplast envelope.</text>
</comment>
<evidence type="ECO:0000256" key="6">
    <source>
        <dbReference type="ARBA" id="ARBA00022692"/>
    </source>
</evidence>
<evidence type="ECO:0000256" key="1">
    <source>
        <dbReference type="ARBA" id="ARBA00003198"/>
    </source>
</evidence>
<feature type="transmembrane region" description="Helical" evidence="13">
    <location>
        <begin position="309"/>
        <end position="328"/>
    </location>
</feature>
<dbReference type="GO" id="GO:0015297">
    <property type="term" value="F:antiporter activity"/>
    <property type="evidence" value="ECO:0007669"/>
    <property type="project" value="InterPro"/>
</dbReference>
<evidence type="ECO:0000259" key="14">
    <source>
        <dbReference type="Pfam" id="PF00999"/>
    </source>
</evidence>
<dbReference type="Proteomes" id="UP000008810">
    <property type="component" value="Chromosome 4"/>
</dbReference>
<feature type="transmembrane region" description="Helical" evidence="13">
    <location>
        <begin position="44"/>
        <end position="64"/>
    </location>
</feature>
<dbReference type="FunFam" id="1.20.1530.20:FF:000023">
    <property type="entry name" value="Cation/H(+) antiporter 14"/>
    <property type="match status" value="1"/>
</dbReference>
<evidence type="ECO:0000259" key="16">
    <source>
        <dbReference type="Pfam" id="PF23259"/>
    </source>
</evidence>
<evidence type="ECO:0000256" key="9">
    <source>
        <dbReference type="ARBA" id="ARBA00022989"/>
    </source>
</evidence>
<comment type="similarity">
    <text evidence="12">Belongs to the monovalent cation:proton antiporter 2 (CPA2) transporter (TC 2.A.37) family. CHX (TC 2.A.37.4) subfamily.</text>
</comment>
<evidence type="ECO:0000256" key="12">
    <source>
        <dbReference type="ARBA" id="ARBA00038341"/>
    </source>
</evidence>
<feature type="domain" description="Cation/H(+) antiporter C-terminal" evidence="16">
    <location>
        <begin position="657"/>
        <end position="809"/>
    </location>
</feature>
<dbReference type="GeneID" id="100846753"/>
<feature type="transmembrane region" description="Helical" evidence="13">
    <location>
        <begin position="372"/>
        <end position="396"/>
    </location>
</feature>
<dbReference type="GO" id="GO:0006813">
    <property type="term" value="P:potassium ion transport"/>
    <property type="evidence" value="ECO:0007669"/>
    <property type="project" value="UniProtKB-KW"/>
</dbReference>
<feature type="transmembrane region" description="Helical" evidence="13">
    <location>
        <begin position="140"/>
        <end position="161"/>
    </location>
</feature>
<keyword evidence="10" id="KW-0406">Ion transport</keyword>
<dbReference type="Gramene" id="KQJ92607">
    <property type="protein sequence ID" value="KQJ92607"/>
    <property type="gene ID" value="BRADI_4g44740v3"/>
</dbReference>
<dbReference type="GO" id="GO:0006885">
    <property type="term" value="P:regulation of pH"/>
    <property type="evidence" value="ECO:0000318"/>
    <property type="project" value="GO_Central"/>
</dbReference>
<feature type="domain" description="Cation/H+ exchanger transmembrane" evidence="14">
    <location>
        <begin position="59"/>
        <end position="450"/>
    </location>
</feature>
<dbReference type="Gene3D" id="3.40.50.12370">
    <property type="match status" value="1"/>
</dbReference>
<keyword evidence="8" id="KW-0630">Potassium</keyword>
<name>I1IV48_BRADI</name>
<dbReference type="InterPro" id="IPR057291">
    <property type="entry name" value="CHX17_2nd"/>
</dbReference>
<feature type="transmembrane region" description="Helical" evidence="13">
    <location>
        <begin position="107"/>
        <end position="128"/>
    </location>
</feature>
<dbReference type="STRING" id="15368.I1IV48"/>
<feature type="domain" description="Cation/H(+) antiporter central" evidence="15">
    <location>
        <begin position="510"/>
        <end position="639"/>
    </location>
</feature>
<evidence type="ECO:0000256" key="4">
    <source>
        <dbReference type="ARBA" id="ARBA00022448"/>
    </source>
</evidence>
<dbReference type="InterPro" id="IPR050794">
    <property type="entry name" value="CPA2_transporter"/>
</dbReference>
<dbReference type="Pfam" id="PF00999">
    <property type="entry name" value="Na_H_Exchanger"/>
    <property type="match status" value="1"/>
</dbReference>
<dbReference type="Pfam" id="PF23259">
    <property type="entry name" value="CHX17_C"/>
    <property type="match status" value="1"/>
</dbReference>
<gene>
    <name evidence="18" type="primary">LOC100846753</name>
    <name evidence="17" type="ORF">BRADI_4g44740v3</name>
</gene>
<evidence type="ECO:0000313" key="18">
    <source>
        <dbReference type="EnsemblPlants" id="KQJ92607"/>
    </source>
</evidence>
<dbReference type="PANTHER" id="PTHR32468:SF30">
    <property type="entry name" value="OS12G0109150 PROTEIN"/>
    <property type="match status" value="1"/>
</dbReference>
<dbReference type="InterPro" id="IPR057290">
    <property type="entry name" value="CHX17_C"/>
</dbReference>
<comment type="subcellular location">
    <subcellularLocation>
        <location evidence="3">Membrane</location>
        <topology evidence="3">Multi-pass membrane protein</topology>
    </subcellularLocation>
    <subcellularLocation>
        <location evidence="2">Plastid</location>
        <location evidence="2">Chloroplast envelope</location>
    </subcellularLocation>
</comment>
<dbReference type="PANTHER" id="PTHR32468">
    <property type="entry name" value="CATION/H + ANTIPORTER"/>
    <property type="match status" value="1"/>
</dbReference>
<keyword evidence="19" id="KW-1185">Reference proteome</keyword>
<proteinExistence type="inferred from homology"/>
<dbReference type="Gene3D" id="1.20.1530.20">
    <property type="match status" value="1"/>
</dbReference>
<evidence type="ECO:0000256" key="2">
    <source>
        <dbReference type="ARBA" id="ARBA00004119"/>
    </source>
</evidence>
<organism evidence="18">
    <name type="scientific">Brachypodium distachyon</name>
    <name type="common">Purple false brome</name>
    <name type="synonym">Trachynia distachya</name>
    <dbReference type="NCBI Taxonomy" id="15368"/>
    <lineage>
        <taxon>Eukaryota</taxon>
        <taxon>Viridiplantae</taxon>
        <taxon>Streptophyta</taxon>
        <taxon>Embryophyta</taxon>
        <taxon>Tracheophyta</taxon>
        <taxon>Spermatophyta</taxon>
        <taxon>Magnoliopsida</taxon>
        <taxon>Liliopsida</taxon>
        <taxon>Poales</taxon>
        <taxon>Poaceae</taxon>
        <taxon>BOP clade</taxon>
        <taxon>Pooideae</taxon>
        <taxon>Stipodae</taxon>
        <taxon>Brachypodieae</taxon>
        <taxon>Brachypodium</taxon>
    </lineage>
</organism>
<protein>
    <submittedName>
        <fullName evidence="17 18">Uncharacterized protein</fullName>
    </submittedName>
</protein>